<sequence length="130" mass="13861">MAEPFARLLHAALPLTVDQVSWGDEVLTVWGPGWSLGVTCAWRLVGAGLVVGWESVGARAAVERVRGLDIVGCEAQSSFFPADPRFLMSDGTALELFSAHDLEPWVMTVGGTTFAASPTGQEWVGRSFAP</sequence>
<name>A0A495XFY0_9PSEU</name>
<dbReference type="Proteomes" id="UP000272729">
    <property type="component" value="Unassembled WGS sequence"/>
</dbReference>
<gene>
    <name evidence="1" type="ORF">DFJ66_6231</name>
</gene>
<protein>
    <submittedName>
        <fullName evidence="1">Uncharacterized protein</fullName>
    </submittedName>
</protein>
<dbReference type="AlphaFoldDB" id="A0A495XFY0"/>
<proteinExistence type="predicted"/>
<comment type="caution">
    <text evidence="1">The sequence shown here is derived from an EMBL/GenBank/DDBJ whole genome shotgun (WGS) entry which is preliminary data.</text>
</comment>
<dbReference type="EMBL" id="RBXR01000001">
    <property type="protein sequence ID" value="RKT72907.1"/>
    <property type="molecule type" value="Genomic_DNA"/>
</dbReference>
<organism evidence="1 2">
    <name type="scientific">Saccharothrix variisporea</name>
    <dbReference type="NCBI Taxonomy" id="543527"/>
    <lineage>
        <taxon>Bacteria</taxon>
        <taxon>Bacillati</taxon>
        <taxon>Actinomycetota</taxon>
        <taxon>Actinomycetes</taxon>
        <taxon>Pseudonocardiales</taxon>
        <taxon>Pseudonocardiaceae</taxon>
        <taxon>Saccharothrix</taxon>
    </lineage>
</organism>
<accession>A0A495XFY0</accession>
<reference evidence="1 2" key="1">
    <citation type="submission" date="2018-10" db="EMBL/GenBank/DDBJ databases">
        <title>Sequencing the genomes of 1000 actinobacteria strains.</title>
        <authorList>
            <person name="Klenk H.-P."/>
        </authorList>
    </citation>
    <scope>NUCLEOTIDE SEQUENCE [LARGE SCALE GENOMIC DNA]</scope>
    <source>
        <strain evidence="1 2">DSM 43911</strain>
    </source>
</reference>
<dbReference type="RefSeq" id="WP_121226300.1">
    <property type="nucleotide sequence ID" value="NZ_JBIUBA010000024.1"/>
</dbReference>
<keyword evidence="2" id="KW-1185">Reference proteome</keyword>
<evidence type="ECO:0000313" key="1">
    <source>
        <dbReference type="EMBL" id="RKT72907.1"/>
    </source>
</evidence>
<dbReference type="OrthoDB" id="4964806at2"/>
<evidence type="ECO:0000313" key="2">
    <source>
        <dbReference type="Proteomes" id="UP000272729"/>
    </source>
</evidence>